<dbReference type="Proteomes" id="UP001642409">
    <property type="component" value="Unassembled WGS sequence"/>
</dbReference>
<dbReference type="Pfam" id="PF13851">
    <property type="entry name" value="GAS"/>
    <property type="match status" value="1"/>
</dbReference>
<comment type="similarity">
    <text evidence="3">Belongs to the DRC4 family.</text>
</comment>
<evidence type="ECO:0000259" key="12">
    <source>
        <dbReference type="Pfam" id="PF13851"/>
    </source>
</evidence>
<evidence type="ECO:0000313" key="21">
    <source>
        <dbReference type="Proteomes" id="UP001642409"/>
    </source>
</evidence>
<evidence type="ECO:0000256" key="8">
    <source>
        <dbReference type="ARBA" id="ARBA00023069"/>
    </source>
</evidence>
<comment type="caution">
    <text evidence="14">The sequence shown here is derived from an EMBL/GenBank/DDBJ whole genome shotgun (WGS) entry which is preliminary data.</text>
</comment>
<dbReference type="GO" id="GO:0005874">
    <property type="term" value="C:microtubule"/>
    <property type="evidence" value="ECO:0007669"/>
    <property type="project" value="UniProtKB-KW"/>
</dbReference>
<dbReference type="EMBL" id="CATOUU010000089">
    <property type="protein sequence ID" value="CAI9916030.1"/>
    <property type="molecule type" value="Genomic_DNA"/>
</dbReference>
<feature type="coiled-coil region" evidence="11">
    <location>
        <begin position="30"/>
        <end position="92"/>
    </location>
</feature>
<dbReference type="EMBL" id="CAXDID020000381">
    <property type="protein sequence ID" value="CAL6084692.1"/>
    <property type="molecule type" value="Genomic_DNA"/>
</dbReference>
<proteinExistence type="inferred from homology"/>
<evidence type="ECO:0000313" key="16">
    <source>
        <dbReference type="EMBL" id="CAI9964002.1"/>
    </source>
</evidence>
<evidence type="ECO:0000313" key="20">
    <source>
        <dbReference type="EMBL" id="CAL6090722.1"/>
    </source>
</evidence>
<dbReference type="EMBL" id="CAXDID020000430">
    <property type="protein sequence ID" value="CAL6090722.1"/>
    <property type="molecule type" value="Genomic_DNA"/>
</dbReference>
<evidence type="ECO:0000313" key="18">
    <source>
        <dbReference type="EMBL" id="CAL6077105.1"/>
    </source>
</evidence>
<evidence type="ECO:0000256" key="7">
    <source>
        <dbReference type="ARBA" id="ARBA00023054"/>
    </source>
</evidence>
<evidence type="ECO:0000256" key="11">
    <source>
        <dbReference type="SAM" id="Coils"/>
    </source>
</evidence>
<keyword evidence="9" id="KW-0206">Cytoskeleton</keyword>
<keyword evidence="21" id="KW-1185">Reference proteome</keyword>
<keyword evidence="5" id="KW-0493">Microtubule</keyword>
<dbReference type="InterPro" id="IPR039308">
    <property type="entry name" value="GAS8"/>
</dbReference>
<gene>
    <name evidence="14" type="ORF">HINF_LOCUS12628</name>
    <name evidence="17" type="ORF">HINF_LOCUS14732</name>
    <name evidence="15" type="ORF">HINF_LOCUS33027</name>
    <name evidence="13" type="ORF">HINF_LOCUS3675</name>
    <name evidence="16" type="ORF">HINF_LOCUS51647</name>
    <name evidence="18" type="ORF">HINF_LOCUS58028</name>
    <name evidence="19" type="ORF">HINF_LOCUS62326</name>
    <name evidence="20" type="ORF">HINF_LOCUS65445</name>
</gene>
<dbReference type="PANTHER" id="PTHR31543">
    <property type="entry name" value="DYNEIN REGULATORY COMPLEX SUBUNIT 4"/>
    <property type="match status" value="1"/>
</dbReference>
<name>A0AA86NS54_9EUKA</name>
<dbReference type="InterPro" id="IPR025593">
    <property type="entry name" value="GAS8_dom"/>
</dbReference>
<feature type="domain" description="Growth arrest-specific protein 8" evidence="12">
    <location>
        <begin position="224"/>
        <end position="422"/>
    </location>
</feature>
<dbReference type="GO" id="GO:0048870">
    <property type="term" value="P:cell motility"/>
    <property type="evidence" value="ECO:0007669"/>
    <property type="project" value="InterPro"/>
</dbReference>
<keyword evidence="7 11" id="KW-0175">Coiled coil</keyword>
<dbReference type="GO" id="GO:0008017">
    <property type="term" value="F:microtubule binding"/>
    <property type="evidence" value="ECO:0007669"/>
    <property type="project" value="InterPro"/>
</dbReference>
<evidence type="ECO:0000256" key="3">
    <source>
        <dbReference type="ARBA" id="ARBA00009859"/>
    </source>
</evidence>
<keyword evidence="10" id="KW-0966">Cell projection</keyword>
<comment type="subcellular location">
    <subcellularLocation>
        <location evidence="1">Cell projection</location>
        <location evidence="1">Cilium</location>
        <location evidence="1">Flagellum</location>
    </subcellularLocation>
    <subcellularLocation>
        <location evidence="2">Cytoplasm</location>
        <location evidence="2">Cytoskeleton</location>
    </subcellularLocation>
</comment>
<dbReference type="EMBL" id="CATOUU010000331">
    <property type="protein sequence ID" value="CAI9924983.1"/>
    <property type="molecule type" value="Genomic_DNA"/>
</dbReference>
<dbReference type="EMBL" id="CATOUU010000743">
    <property type="protein sequence ID" value="CAI9945382.1"/>
    <property type="molecule type" value="Genomic_DNA"/>
</dbReference>
<feature type="coiled-coil region" evidence="11">
    <location>
        <begin position="250"/>
        <end position="319"/>
    </location>
</feature>
<keyword evidence="4" id="KW-0963">Cytoplasm</keyword>
<feature type="coiled-coil region" evidence="11">
    <location>
        <begin position="366"/>
        <end position="393"/>
    </location>
</feature>
<evidence type="ECO:0000256" key="5">
    <source>
        <dbReference type="ARBA" id="ARBA00022701"/>
    </source>
</evidence>
<dbReference type="EMBL" id="CATOUU010000972">
    <property type="protein sequence ID" value="CAI9964002.1"/>
    <property type="molecule type" value="Genomic_DNA"/>
</dbReference>
<keyword evidence="8" id="KW-0969">Cilium</keyword>
<dbReference type="GO" id="GO:0005794">
    <property type="term" value="C:Golgi apparatus"/>
    <property type="evidence" value="ECO:0007669"/>
    <property type="project" value="TreeGrafter"/>
</dbReference>
<accession>A0AA86NS54</accession>
<keyword evidence="6" id="KW-0282">Flagellum</keyword>
<evidence type="ECO:0000256" key="1">
    <source>
        <dbReference type="ARBA" id="ARBA00004230"/>
    </source>
</evidence>
<evidence type="ECO:0000313" key="17">
    <source>
        <dbReference type="EMBL" id="CAL5996383.1"/>
    </source>
</evidence>
<reference evidence="17 21" key="2">
    <citation type="submission" date="2024-07" db="EMBL/GenBank/DDBJ databases">
        <authorList>
            <person name="Akdeniz Z."/>
        </authorList>
    </citation>
    <scope>NUCLEOTIDE SEQUENCE [LARGE SCALE GENOMIC DNA]</scope>
</reference>
<evidence type="ECO:0000256" key="2">
    <source>
        <dbReference type="ARBA" id="ARBA00004245"/>
    </source>
</evidence>
<dbReference type="PANTHER" id="PTHR31543:SF0">
    <property type="entry name" value="DYNEIN REGULATORY COMPLEX SUBUNIT 4"/>
    <property type="match status" value="1"/>
</dbReference>
<dbReference type="GO" id="GO:0031267">
    <property type="term" value="F:small GTPase binding"/>
    <property type="evidence" value="ECO:0007669"/>
    <property type="project" value="InterPro"/>
</dbReference>
<dbReference type="EMBL" id="CAXDID020000323">
    <property type="protein sequence ID" value="CAL6077105.1"/>
    <property type="molecule type" value="Genomic_DNA"/>
</dbReference>
<evidence type="ECO:0000256" key="9">
    <source>
        <dbReference type="ARBA" id="ARBA00023212"/>
    </source>
</evidence>
<evidence type="ECO:0000256" key="6">
    <source>
        <dbReference type="ARBA" id="ARBA00022846"/>
    </source>
</evidence>
<sequence length="466" mass="54506">MPPKANPKVKSGKKEKTGGDVDVANYLKSIEDLTQKALVLERTVKQEQEERNFYQLERDKIHTLYEVAHTQLEQLKQTLQSKDRQVEELVENHQVAVRVYQQKIKDVLYGNSQEATKLKINSEQNLRSEEDFHRSREDELLREIESYKLKIKENQLSAQDMLRSLKENNAREFSIQRNSYEQQIWTMQRDFEVKLRDCLQESEMRRKAEIQEVETNKNNHIADLVRKHQLNFDKMKKYYLDITTSNLDLIKSLKDEVEEMRKKQIANEQLMYDVAQENKRLTQPLQTALAEAEQLKKKLEEANEINSQLKTASENADQRLALIQHLEWENDILKTSLRDTAMERDALKERFEQAVQGVEQNAHFREAVLERRIVALQNEIESLTTKYNETVAAGHLDAAVAQAIGQQTDNVLEGKNRNIRELSFELARVMRLYNEALRVFRGKMVSAGLGTADMDGFRPFEVRDDL</sequence>
<protein>
    <submittedName>
        <fullName evidence="14">Dynein regulatory complex</fullName>
    </submittedName>
    <submittedName>
        <fullName evidence="17">Dynein_regulatory complex</fullName>
    </submittedName>
</protein>
<evidence type="ECO:0000313" key="14">
    <source>
        <dbReference type="EMBL" id="CAI9924983.1"/>
    </source>
</evidence>
<evidence type="ECO:0000256" key="10">
    <source>
        <dbReference type="ARBA" id="ARBA00023273"/>
    </source>
</evidence>
<dbReference type="EMBL" id="CAXDID020000035">
    <property type="protein sequence ID" value="CAL5996383.1"/>
    <property type="molecule type" value="Genomic_DNA"/>
</dbReference>
<dbReference type="GO" id="GO:0031514">
    <property type="term" value="C:motile cilium"/>
    <property type="evidence" value="ECO:0007669"/>
    <property type="project" value="UniProtKB-SubCell"/>
</dbReference>
<organism evidence="14">
    <name type="scientific">Hexamita inflata</name>
    <dbReference type="NCBI Taxonomy" id="28002"/>
    <lineage>
        <taxon>Eukaryota</taxon>
        <taxon>Metamonada</taxon>
        <taxon>Diplomonadida</taxon>
        <taxon>Hexamitidae</taxon>
        <taxon>Hexamitinae</taxon>
        <taxon>Hexamita</taxon>
    </lineage>
</organism>
<dbReference type="AlphaFoldDB" id="A0AA86NS54"/>
<reference evidence="14" key="1">
    <citation type="submission" date="2023-06" db="EMBL/GenBank/DDBJ databases">
        <authorList>
            <person name="Kurt Z."/>
        </authorList>
    </citation>
    <scope>NUCLEOTIDE SEQUENCE</scope>
</reference>
<evidence type="ECO:0000256" key="4">
    <source>
        <dbReference type="ARBA" id="ARBA00022490"/>
    </source>
</evidence>
<evidence type="ECO:0000313" key="19">
    <source>
        <dbReference type="EMBL" id="CAL6084692.1"/>
    </source>
</evidence>
<evidence type="ECO:0000313" key="13">
    <source>
        <dbReference type="EMBL" id="CAI9916030.1"/>
    </source>
</evidence>
<evidence type="ECO:0000313" key="15">
    <source>
        <dbReference type="EMBL" id="CAI9945382.1"/>
    </source>
</evidence>